<sequence>MKIGNNGADKAVNGASTANRAETATNATNTGKTGSLEGGPEASAKVTLSGAANGLSTAGTEGSFDTAKVDRIKKAIDDGTYKVNPDAIADKLIANAKELLSRQ</sequence>
<reference evidence="11 12" key="1">
    <citation type="submission" date="2018-12" db="EMBL/GenBank/DDBJ databases">
        <title>The whole draft genome of Aquabacterium sp. SJQ9.</title>
        <authorList>
            <person name="Sun L."/>
            <person name="Gao X."/>
            <person name="Chen W."/>
            <person name="Huang K."/>
        </authorList>
    </citation>
    <scope>NUCLEOTIDE SEQUENCE [LARGE SCALE GENOMIC DNA]</scope>
    <source>
        <strain evidence="11 12">SJQ9</strain>
    </source>
</reference>
<keyword evidence="11" id="KW-0969">Cilium</keyword>
<evidence type="ECO:0000256" key="6">
    <source>
        <dbReference type="ARBA" id="ARBA00023163"/>
    </source>
</evidence>
<dbReference type="InterPro" id="IPR035890">
    <property type="entry name" value="Anti-sigma-28_factor_FlgM_sf"/>
</dbReference>
<feature type="domain" description="Anti-sigma-28 factor FlgM C-terminal" evidence="10">
    <location>
        <begin position="45"/>
        <end position="93"/>
    </location>
</feature>
<evidence type="ECO:0000256" key="9">
    <source>
        <dbReference type="SAM" id="MobiDB-lite"/>
    </source>
</evidence>
<comment type="similarity">
    <text evidence="1">Belongs to the FlgM family.</text>
</comment>
<feature type="compositionally biased region" description="Low complexity" evidence="9">
    <location>
        <begin position="15"/>
        <end position="30"/>
    </location>
</feature>
<evidence type="ECO:0000256" key="5">
    <source>
        <dbReference type="ARBA" id="ARBA00023015"/>
    </source>
</evidence>
<evidence type="ECO:0000256" key="1">
    <source>
        <dbReference type="ARBA" id="ARBA00005322"/>
    </source>
</evidence>
<protein>
    <recommendedName>
        <fullName evidence="2">Negative regulator of flagellin synthesis</fullName>
    </recommendedName>
    <alternativeName>
        <fullName evidence="8">Anti-sigma-28 factor</fullName>
    </alternativeName>
</protein>
<dbReference type="OrthoDB" id="5298032at2"/>
<evidence type="ECO:0000259" key="10">
    <source>
        <dbReference type="Pfam" id="PF04316"/>
    </source>
</evidence>
<evidence type="ECO:0000256" key="2">
    <source>
        <dbReference type="ARBA" id="ARBA00017823"/>
    </source>
</evidence>
<keyword evidence="5" id="KW-0805">Transcription regulation</keyword>
<evidence type="ECO:0000256" key="3">
    <source>
        <dbReference type="ARBA" id="ARBA00022491"/>
    </source>
</evidence>
<keyword evidence="11" id="KW-0282">Flagellum</keyword>
<evidence type="ECO:0000256" key="7">
    <source>
        <dbReference type="ARBA" id="ARBA00024739"/>
    </source>
</evidence>
<keyword evidence="6" id="KW-0804">Transcription</keyword>
<evidence type="ECO:0000256" key="8">
    <source>
        <dbReference type="ARBA" id="ARBA00030117"/>
    </source>
</evidence>
<dbReference type="InterPro" id="IPR007412">
    <property type="entry name" value="FlgM"/>
</dbReference>
<dbReference type="AlphaFoldDB" id="A0A3R8TEU4"/>
<organism evidence="11 12">
    <name type="scientific">Aquabacterium soli</name>
    <dbReference type="NCBI Taxonomy" id="2493092"/>
    <lineage>
        <taxon>Bacteria</taxon>
        <taxon>Pseudomonadati</taxon>
        <taxon>Pseudomonadota</taxon>
        <taxon>Betaproteobacteria</taxon>
        <taxon>Burkholderiales</taxon>
        <taxon>Aquabacterium</taxon>
    </lineage>
</organism>
<dbReference type="Proteomes" id="UP000269265">
    <property type="component" value="Unassembled WGS sequence"/>
</dbReference>
<evidence type="ECO:0000256" key="4">
    <source>
        <dbReference type="ARBA" id="ARBA00022795"/>
    </source>
</evidence>
<dbReference type="GO" id="GO:0045892">
    <property type="term" value="P:negative regulation of DNA-templated transcription"/>
    <property type="evidence" value="ECO:0007669"/>
    <property type="project" value="InterPro"/>
</dbReference>
<dbReference type="Pfam" id="PF04316">
    <property type="entry name" value="FlgM"/>
    <property type="match status" value="1"/>
</dbReference>
<dbReference type="InterPro" id="IPR031316">
    <property type="entry name" value="FlgM_C"/>
</dbReference>
<dbReference type="EMBL" id="RSED01000002">
    <property type="protein sequence ID" value="RRS06029.1"/>
    <property type="molecule type" value="Genomic_DNA"/>
</dbReference>
<comment type="caution">
    <text evidence="11">The sequence shown here is derived from an EMBL/GenBank/DDBJ whole genome shotgun (WGS) entry which is preliminary data.</text>
</comment>
<keyword evidence="4" id="KW-1005">Bacterial flagellum biogenesis</keyword>
<keyword evidence="11" id="KW-0966">Cell projection</keyword>
<dbReference type="NCBIfam" id="TIGR03824">
    <property type="entry name" value="FlgM_jcvi"/>
    <property type="match status" value="1"/>
</dbReference>
<evidence type="ECO:0000313" key="11">
    <source>
        <dbReference type="EMBL" id="RRS06029.1"/>
    </source>
</evidence>
<dbReference type="SUPFAM" id="SSF101498">
    <property type="entry name" value="Anti-sigma factor FlgM"/>
    <property type="match status" value="1"/>
</dbReference>
<comment type="function">
    <text evidence="7">Responsible for the coupling of flagellin expression to flagellar assembly by preventing expression of the flagellin genes when a component of the middle class of proteins is defective. It negatively regulates flagellar genes by inhibiting the activity of FliA by directly binding to FliA.</text>
</comment>
<evidence type="ECO:0000313" key="12">
    <source>
        <dbReference type="Proteomes" id="UP000269265"/>
    </source>
</evidence>
<dbReference type="GO" id="GO:0044781">
    <property type="term" value="P:bacterial-type flagellum organization"/>
    <property type="evidence" value="ECO:0007669"/>
    <property type="project" value="UniProtKB-KW"/>
</dbReference>
<keyword evidence="3" id="KW-0678">Repressor</keyword>
<feature type="region of interest" description="Disordered" evidence="9">
    <location>
        <begin position="1"/>
        <end position="44"/>
    </location>
</feature>
<name>A0A3R8TEU4_9BURK</name>
<keyword evidence="12" id="KW-1185">Reference proteome</keyword>
<proteinExistence type="inferred from homology"/>
<accession>A0A3R8TEU4</accession>
<gene>
    <name evidence="11" type="primary">flgM</name>
    <name evidence="11" type="ORF">EIP75_03540</name>
</gene>